<name>A0A831UIR5_GEOME</name>
<keyword evidence="2" id="KW-1003">Cell membrane</keyword>
<dbReference type="PANTHER" id="PTHR39087:SF2">
    <property type="entry name" value="UPF0104 MEMBRANE PROTEIN MJ1595"/>
    <property type="match status" value="1"/>
</dbReference>
<dbReference type="EMBL" id="DSOV01000051">
    <property type="protein sequence ID" value="HEN43024.1"/>
    <property type="molecule type" value="Genomic_DNA"/>
</dbReference>
<organism evidence="7">
    <name type="scientific">Geobacter metallireducens</name>
    <dbReference type="NCBI Taxonomy" id="28232"/>
    <lineage>
        <taxon>Bacteria</taxon>
        <taxon>Pseudomonadati</taxon>
        <taxon>Thermodesulfobacteriota</taxon>
        <taxon>Desulfuromonadia</taxon>
        <taxon>Geobacterales</taxon>
        <taxon>Geobacteraceae</taxon>
        <taxon>Geobacter</taxon>
    </lineage>
</organism>
<evidence type="ECO:0000256" key="6">
    <source>
        <dbReference type="SAM" id="Phobius"/>
    </source>
</evidence>
<evidence type="ECO:0000256" key="5">
    <source>
        <dbReference type="ARBA" id="ARBA00023136"/>
    </source>
</evidence>
<evidence type="ECO:0000313" key="7">
    <source>
        <dbReference type="EMBL" id="HEN43024.1"/>
    </source>
</evidence>
<dbReference type="InterPro" id="IPR022791">
    <property type="entry name" value="L-PG_synthase/AglD"/>
</dbReference>
<proteinExistence type="predicted"/>
<feature type="transmembrane region" description="Helical" evidence="6">
    <location>
        <begin position="251"/>
        <end position="276"/>
    </location>
</feature>
<keyword evidence="4 6" id="KW-1133">Transmembrane helix</keyword>
<feature type="transmembrane region" description="Helical" evidence="6">
    <location>
        <begin position="157"/>
        <end position="177"/>
    </location>
</feature>
<dbReference type="GO" id="GO:0005886">
    <property type="term" value="C:plasma membrane"/>
    <property type="evidence" value="ECO:0007669"/>
    <property type="project" value="UniProtKB-SubCell"/>
</dbReference>
<evidence type="ECO:0000256" key="2">
    <source>
        <dbReference type="ARBA" id="ARBA00022475"/>
    </source>
</evidence>
<sequence length="344" mass="36900">MTAAAGDKRLWLGIAVSVALLALLFRSVDPRELIGALRGIEGIWLVPAVVLTLLSYLMRAVRWKYLLSPLKQTSFANRVSATLIGYMANNLLPARLGELARAYVLAEREGIGAGAVVATLVIDRLTDGFTVLLLLLAAVFTLRLPPGSEAAQQGLVAGGYATLGLYLAVVVFLVVLRRNTTGTLRFLERLLKPFPPRFAAKVIPFLGAFIDGARLTPHGRERLAVAATSLVIWVLAFLPIDCVLRAFGLNFPLSVSLFILVLLVFAVMVPAAPGYVGTYHAACVYGLLALGVPRETALSVAIVIHGVGFFPVIVVGLCCLWRENLSLSALGRRASIPHSPQEGR</sequence>
<feature type="transmembrane region" description="Helical" evidence="6">
    <location>
        <begin position="128"/>
        <end position="145"/>
    </location>
</feature>
<evidence type="ECO:0000256" key="3">
    <source>
        <dbReference type="ARBA" id="ARBA00022692"/>
    </source>
</evidence>
<keyword evidence="3 6" id="KW-0812">Transmembrane</keyword>
<evidence type="ECO:0000256" key="4">
    <source>
        <dbReference type="ARBA" id="ARBA00022989"/>
    </source>
</evidence>
<feature type="transmembrane region" description="Helical" evidence="6">
    <location>
        <begin position="223"/>
        <end position="244"/>
    </location>
</feature>
<dbReference type="PANTHER" id="PTHR39087">
    <property type="entry name" value="UPF0104 MEMBRANE PROTEIN MJ1595"/>
    <property type="match status" value="1"/>
</dbReference>
<comment type="subcellular location">
    <subcellularLocation>
        <location evidence="1">Cell membrane</location>
        <topology evidence="1">Multi-pass membrane protein</topology>
    </subcellularLocation>
</comment>
<accession>A0A831UIR5</accession>
<protein>
    <submittedName>
        <fullName evidence="7">Flippase-like domain-containing protein</fullName>
    </submittedName>
</protein>
<dbReference type="AlphaFoldDB" id="A0A831UIR5"/>
<feature type="transmembrane region" description="Helical" evidence="6">
    <location>
        <begin position="42"/>
        <end position="61"/>
    </location>
</feature>
<gene>
    <name evidence="7" type="ORF">ENQ87_11775</name>
</gene>
<comment type="caution">
    <text evidence="7">The sequence shown here is derived from an EMBL/GenBank/DDBJ whole genome shotgun (WGS) entry which is preliminary data.</text>
</comment>
<reference evidence="7" key="1">
    <citation type="journal article" date="2020" name="mSystems">
        <title>Genome- and Community-Level Interaction Insights into Carbon Utilization and Element Cycling Functions of Hydrothermarchaeota in Hydrothermal Sediment.</title>
        <authorList>
            <person name="Zhou Z."/>
            <person name="Liu Y."/>
            <person name="Xu W."/>
            <person name="Pan J."/>
            <person name="Luo Z.H."/>
            <person name="Li M."/>
        </authorList>
    </citation>
    <scope>NUCLEOTIDE SEQUENCE [LARGE SCALE GENOMIC DNA]</scope>
    <source>
        <strain evidence="7">SpSt-349</strain>
    </source>
</reference>
<keyword evidence="5 6" id="KW-0472">Membrane</keyword>
<feature type="transmembrane region" description="Helical" evidence="6">
    <location>
        <begin position="296"/>
        <end position="321"/>
    </location>
</feature>
<evidence type="ECO:0000256" key="1">
    <source>
        <dbReference type="ARBA" id="ARBA00004651"/>
    </source>
</evidence>
<dbReference type="Pfam" id="PF03706">
    <property type="entry name" value="LPG_synthase_TM"/>
    <property type="match status" value="1"/>
</dbReference>
<dbReference type="NCBIfam" id="TIGR00374">
    <property type="entry name" value="flippase-like domain"/>
    <property type="match status" value="1"/>
</dbReference>